<evidence type="ECO:0000259" key="2">
    <source>
        <dbReference type="Pfam" id="PF00496"/>
    </source>
</evidence>
<accession>A0ABN2JHI8</accession>
<dbReference type="CDD" id="cd00995">
    <property type="entry name" value="PBP2_NikA_DppA_OppA_like"/>
    <property type="match status" value="1"/>
</dbReference>
<feature type="signal peptide" evidence="1">
    <location>
        <begin position="1"/>
        <end position="25"/>
    </location>
</feature>
<keyword evidence="1" id="KW-0732">Signal</keyword>
<evidence type="ECO:0000313" key="3">
    <source>
        <dbReference type="EMBL" id="GAA1727433.1"/>
    </source>
</evidence>
<organism evidence="3 4">
    <name type="scientific">Aeromicrobium alkaliterrae</name>
    <dbReference type="NCBI Taxonomy" id="302168"/>
    <lineage>
        <taxon>Bacteria</taxon>
        <taxon>Bacillati</taxon>
        <taxon>Actinomycetota</taxon>
        <taxon>Actinomycetes</taxon>
        <taxon>Propionibacteriales</taxon>
        <taxon>Nocardioidaceae</taxon>
        <taxon>Aeromicrobium</taxon>
    </lineage>
</organism>
<dbReference type="Gene3D" id="3.90.76.10">
    <property type="entry name" value="Dipeptide-binding Protein, Domain 1"/>
    <property type="match status" value="1"/>
</dbReference>
<dbReference type="Gene3D" id="3.40.190.10">
    <property type="entry name" value="Periplasmic binding protein-like II"/>
    <property type="match status" value="1"/>
</dbReference>
<dbReference type="Pfam" id="PF00496">
    <property type="entry name" value="SBP_bac_5"/>
    <property type="match status" value="1"/>
</dbReference>
<sequence>MRLTRRVRLAGVATAAAALVLSACGGGGGGSASDDEVTDSFITVYGTNPQNPLIPTATNEVGGGDPIQNLYAGLVAYNADGSVVNEVAESITPNADSTVWTVVVKDGWTFTDGEAVTANSFVDAWNYGADPDNKQLNNYFFYPIAGTDDVGNTEEGADTVSGLSVVDDSTFTITLKKPESDFNLRLGYSAYFPVPESAYGDDGKITKEYGDAPIGNGPYMLTDAGWQKKKQIAMKVNPDYQGVRKPANDGLVFKFYNSVDSAYSDVQAGNLDILDQVPPSALSTFEDDSSVTAYNEPGSSFSSLTIPGRLAHFEGQEGQLRRQAISMSINREEITEKIFYGARTPATDFTSPVLDGWTETVPGNEVLQYNPEQAKALWEQANAISPWEGDFVLAYNNDGAGNKEFADALTNQVKNTLGIESSAQNYPTFDELREKVTDRTIETAFRTGWQADYPSMLNYLGPIYGTGAGSNDGDYTNPEFDTLVAEAAAAQGEARYSLISQAQTVLLTDLPAIPLWYQNATAVTTPDIGGFVFTWQQKPDYYALTK</sequence>
<dbReference type="InterPro" id="IPR039424">
    <property type="entry name" value="SBP_5"/>
</dbReference>
<evidence type="ECO:0000256" key="1">
    <source>
        <dbReference type="SAM" id="SignalP"/>
    </source>
</evidence>
<feature type="chain" id="PRO_5046569745" evidence="1">
    <location>
        <begin position="26"/>
        <end position="546"/>
    </location>
</feature>
<keyword evidence="4" id="KW-1185">Reference proteome</keyword>
<dbReference type="Gene3D" id="3.10.105.10">
    <property type="entry name" value="Dipeptide-binding Protein, Domain 3"/>
    <property type="match status" value="1"/>
</dbReference>
<reference evidence="3 4" key="1">
    <citation type="journal article" date="2019" name="Int. J. Syst. Evol. Microbiol.">
        <title>The Global Catalogue of Microorganisms (GCM) 10K type strain sequencing project: providing services to taxonomists for standard genome sequencing and annotation.</title>
        <authorList>
            <consortium name="The Broad Institute Genomics Platform"/>
            <consortium name="The Broad Institute Genome Sequencing Center for Infectious Disease"/>
            <person name="Wu L."/>
            <person name="Ma J."/>
        </authorList>
    </citation>
    <scope>NUCLEOTIDE SEQUENCE [LARGE SCALE GENOMIC DNA]</scope>
    <source>
        <strain evidence="3 4">JCM 13518</strain>
    </source>
</reference>
<evidence type="ECO:0000313" key="4">
    <source>
        <dbReference type="Proteomes" id="UP001501057"/>
    </source>
</evidence>
<dbReference type="PANTHER" id="PTHR30290">
    <property type="entry name" value="PERIPLASMIC BINDING COMPONENT OF ABC TRANSPORTER"/>
    <property type="match status" value="1"/>
</dbReference>
<dbReference type="Proteomes" id="UP001501057">
    <property type="component" value="Unassembled WGS sequence"/>
</dbReference>
<dbReference type="PROSITE" id="PS51257">
    <property type="entry name" value="PROKAR_LIPOPROTEIN"/>
    <property type="match status" value="1"/>
</dbReference>
<dbReference type="EMBL" id="BAAAME010000002">
    <property type="protein sequence ID" value="GAA1727433.1"/>
    <property type="molecule type" value="Genomic_DNA"/>
</dbReference>
<protein>
    <submittedName>
        <fullName evidence="3">ABC transporter substrate-binding protein</fullName>
    </submittedName>
</protein>
<feature type="domain" description="Solute-binding protein family 5" evidence="2">
    <location>
        <begin position="83"/>
        <end position="470"/>
    </location>
</feature>
<dbReference type="RefSeq" id="WP_344197408.1">
    <property type="nucleotide sequence ID" value="NZ_BAAAME010000002.1"/>
</dbReference>
<dbReference type="PANTHER" id="PTHR30290:SF83">
    <property type="entry name" value="ABC TRANSPORTER SUBSTRATE-BINDING PROTEIN"/>
    <property type="match status" value="1"/>
</dbReference>
<dbReference type="SUPFAM" id="SSF53850">
    <property type="entry name" value="Periplasmic binding protein-like II"/>
    <property type="match status" value="1"/>
</dbReference>
<name>A0ABN2JHI8_9ACTN</name>
<proteinExistence type="predicted"/>
<gene>
    <name evidence="3" type="ORF">GCM10009710_05120</name>
</gene>
<dbReference type="InterPro" id="IPR000914">
    <property type="entry name" value="SBP_5_dom"/>
</dbReference>
<dbReference type="InterPro" id="IPR030678">
    <property type="entry name" value="Peptide/Ni-bd"/>
</dbReference>
<comment type="caution">
    <text evidence="3">The sequence shown here is derived from an EMBL/GenBank/DDBJ whole genome shotgun (WGS) entry which is preliminary data.</text>
</comment>
<dbReference type="PIRSF" id="PIRSF002741">
    <property type="entry name" value="MppA"/>
    <property type="match status" value="1"/>
</dbReference>